<evidence type="ECO:0000313" key="2">
    <source>
        <dbReference type="Proteomes" id="UP000008392"/>
    </source>
</evidence>
<evidence type="ECO:0008006" key="3">
    <source>
        <dbReference type="Google" id="ProtNLM"/>
    </source>
</evidence>
<dbReference type="RefSeq" id="WP_014005607.1">
    <property type="nucleotide sequence ID" value="NC_015856.1"/>
</dbReference>
<organism evidence="1 2">
    <name type="scientific">Collimonas fungivorans (strain Ter331)</name>
    <dbReference type="NCBI Taxonomy" id="1005048"/>
    <lineage>
        <taxon>Bacteria</taxon>
        <taxon>Pseudomonadati</taxon>
        <taxon>Pseudomonadota</taxon>
        <taxon>Betaproteobacteria</taxon>
        <taxon>Burkholderiales</taxon>
        <taxon>Oxalobacteraceae</taxon>
        <taxon>Collimonas</taxon>
    </lineage>
</organism>
<dbReference type="InterPro" id="IPR024510">
    <property type="entry name" value="DUF2589"/>
</dbReference>
<reference evidence="1 2" key="5">
    <citation type="journal article" date="2011" name="ISME J.">
        <title>Dual transcriptional profiling of a bacterial/fungal confrontation: Collimonas fungivorans versus Aspergillus niger.</title>
        <authorList>
            <person name="Mela F."/>
            <person name="Fritsche K."/>
            <person name="de Boer W."/>
            <person name="van Veen J.A."/>
            <person name="de Graaff L.H."/>
            <person name="van den Berg M."/>
            <person name="Leveau J.H."/>
        </authorList>
    </citation>
    <scope>NUCLEOTIDE SEQUENCE [LARGE SCALE GENOMIC DNA]</scope>
    <source>
        <strain evidence="1 2">Ter331</strain>
    </source>
</reference>
<dbReference type="EMBL" id="CP002745">
    <property type="protein sequence ID" value="AEK61453.1"/>
    <property type="molecule type" value="Genomic_DNA"/>
</dbReference>
<dbReference type="eggNOG" id="ENOG50339RV">
    <property type="taxonomic scope" value="Bacteria"/>
</dbReference>
<keyword evidence="2" id="KW-1185">Reference proteome</keyword>
<evidence type="ECO:0000313" key="1">
    <source>
        <dbReference type="EMBL" id="AEK61453.1"/>
    </source>
</evidence>
<reference evidence="1 2" key="3">
    <citation type="journal article" date="2008" name="FEMS Microbiol. Ecol.">
        <title>Identification and characterization of genes underlying chitinolysis in Collimonas fungivorans Ter331.</title>
        <authorList>
            <person name="Fritsche K."/>
            <person name="de Boer W."/>
            <person name="Gerards S."/>
            <person name="van den Berg M."/>
            <person name="van Veen J.A."/>
            <person name="Leveau J.H."/>
        </authorList>
    </citation>
    <scope>NUCLEOTIDE SEQUENCE [LARGE SCALE GENOMIC DNA]</scope>
    <source>
        <strain evidence="1 2">Ter331</strain>
    </source>
</reference>
<dbReference type="KEGG" id="cfu:CFU_1621"/>
<reference evidence="2" key="6">
    <citation type="submission" date="2011-05" db="EMBL/GenBank/DDBJ databases">
        <title>Complete sequence of Collimonas fungivorans Ter331.</title>
        <authorList>
            <person name="Leveau J.H."/>
        </authorList>
    </citation>
    <scope>NUCLEOTIDE SEQUENCE [LARGE SCALE GENOMIC DNA]</scope>
    <source>
        <strain evidence="2">Ter331</strain>
    </source>
</reference>
<reference evidence="1 2" key="2">
    <citation type="journal article" date="2006" name="J. Microbiol. Methods">
        <title>Genomic flank-sequencing of plasposon insertion sites for rapid identification of functional genes.</title>
        <authorList>
            <person name="Leveau J.H."/>
            <person name="Gerards S."/>
            <person name="Fritsche K."/>
            <person name="Zondag G."/>
            <person name="van Veen J.A."/>
        </authorList>
    </citation>
    <scope>NUCLEOTIDE SEQUENCE [LARGE SCALE GENOMIC DNA]</scope>
    <source>
        <strain evidence="1 2">Ter331</strain>
    </source>
</reference>
<name>G0A8I0_COLFT</name>
<sequence length="173" mass="18606">MANLTSLEDMVLAIAGSIMNAQHMVEKAQVANIASFFTEDKQPTTIELKLPAIHSTAKPGDMLHYRLPLLSLVPHSSLIIGEAEIDMDMELGSFEEHERSGHNESIMSQTGAAAPATRKAGLMVSPASANNGARDRNIAHIKLKLQATEKTDGLARLLNDVVKEQGPTGLVQD</sequence>
<protein>
    <recommendedName>
        <fullName evidence="3">DUF2589 domain-containing protein</fullName>
    </recommendedName>
</protein>
<dbReference type="AlphaFoldDB" id="G0A8I0"/>
<gene>
    <name evidence="1" type="ordered locus">CFU_1621</name>
</gene>
<proteinExistence type="predicted"/>
<reference evidence="1 2" key="1">
    <citation type="journal article" date="2004" name="Environ. Microbiol.">
        <title>Phylogeny-function analysis of (meta)genomic libraries: screening for expression of ribosomal RNA genes by large-insert library fluorescent in situ hybridization (LIL-FISH).</title>
        <authorList>
            <person name="Leveau J.H."/>
            <person name="Gerards S."/>
            <person name="de Boer W."/>
            <person name="van Veen J.A."/>
        </authorList>
    </citation>
    <scope>NUCLEOTIDE SEQUENCE [LARGE SCALE GENOMIC DNA]</scope>
    <source>
        <strain evidence="1 2">Ter331</strain>
    </source>
</reference>
<dbReference type="Proteomes" id="UP000008392">
    <property type="component" value="Chromosome"/>
</dbReference>
<reference evidence="1 2" key="4">
    <citation type="journal article" date="2010" name="Environ. Microbiol.">
        <title>The bacterial genus Collimonas: mycophagy, weathering and other adaptive solutions to life in oligotrophic soil environments.</title>
        <authorList>
            <person name="Leveau J.H."/>
            <person name="Uroz S."/>
            <person name="de Boer W."/>
        </authorList>
    </citation>
    <scope>NUCLEOTIDE SEQUENCE [LARGE SCALE GENOMIC DNA]</scope>
    <source>
        <strain evidence="1 2">Ter331</strain>
    </source>
</reference>
<dbReference type="Pfam" id="PF11655">
    <property type="entry name" value="DUF2589"/>
    <property type="match status" value="1"/>
</dbReference>
<dbReference type="HOGENOM" id="CLU_1730065_0_0_4"/>
<accession>G0A8I0</accession>
<dbReference type="STRING" id="1005048.CFU_1621"/>